<accession>A0ABW2YEU9</accession>
<keyword evidence="3" id="KW-1185">Reference proteome</keyword>
<feature type="domain" description="GST N-terminal" evidence="1">
    <location>
        <begin position="3"/>
        <end position="91"/>
    </location>
</feature>
<organism evidence="2 3">
    <name type="scientific">Lysobacter brunescens</name>
    <dbReference type="NCBI Taxonomy" id="262323"/>
    <lineage>
        <taxon>Bacteria</taxon>
        <taxon>Pseudomonadati</taxon>
        <taxon>Pseudomonadota</taxon>
        <taxon>Gammaproteobacteria</taxon>
        <taxon>Lysobacterales</taxon>
        <taxon>Lysobacteraceae</taxon>
        <taxon>Lysobacter</taxon>
    </lineage>
</organism>
<dbReference type="SFLD" id="SFLDS00019">
    <property type="entry name" value="Glutathione_Transferase_(cytos"/>
    <property type="match status" value="1"/>
</dbReference>
<dbReference type="PROSITE" id="PS50404">
    <property type="entry name" value="GST_NTER"/>
    <property type="match status" value="1"/>
</dbReference>
<dbReference type="SUPFAM" id="SSF52833">
    <property type="entry name" value="Thioredoxin-like"/>
    <property type="match status" value="1"/>
</dbReference>
<dbReference type="InterPro" id="IPR036249">
    <property type="entry name" value="Thioredoxin-like_sf"/>
</dbReference>
<dbReference type="Pfam" id="PF13409">
    <property type="entry name" value="GST_N_2"/>
    <property type="match status" value="1"/>
</dbReference>
<dbReference type="CDD" id="cd03043">
    <property type="entry name" value="GST_N_1"/>
    <property type="match status" value="1"/>
</dbReference>
<evidence type="ECO:0000313" key="2">
    <source>
        <dbReference type="EMBL" id="MFD0726663.1"/>
    </source>
</evidence>
<gene>
    <name evidence="2" type="ORF">ACFQ0E_13760</name>
</gene>
<evidence type="ECO:0000313" key="3">
    <source>
        <dbReference type="Proteomes" id="UP001597110"/>
    </source>
</evidence>
<dbReference type="InterPro" id="IPR004045">
    <property type="entry name" value="Glutathione_S-Trfase_N"/>
</dbReference>
<dbReference type="InterPro" id="IPR040079">
    <property type="entry name" value="Glutathione_S-Trfase"/>
</dbReference>
<dbReference type="CDD" id="cd03194">
    <property type="entry name" value="GST_C_3"/>
    <property type="match status" value="1"/>
</dbReference>
<proteinExistence type="predicted"/>
<dbReference type="Proteomes" id="UP001597110">
    <property type="component" value="Unassembled WGS sequence"/>
</dbReference>
<dbReference type="InterPro" id="IPR036282">
    <property type="entry name" value="Glutathione-S-Trfase_C_sf"/>
</dbReference>
<comment type="caution">
    <text evidence="2">The sequence shown here is derived from an EMBL/GenBank/DDBJ whole genome shotgun (WGS) entry which is preliminary data.</text>
</comment>
<dbReference type="RefSeq" id="WP_386824714.1">
    <property type="nucleotide sequence ID" value="NZ_JBHTIF010000002.1"/>
</dbReference>
<reference evidence="3" key="1">
    <citation type="journal article" date="2019" name="Int. J. Syst. Evol. Microbiol.">
        <title>The Global Catalogue of Microorganisms (GCM) 10K type strain sequencing project: providing services to taxonomists for standard genome sequencing and annotation.</title>
        <authorList>
            <consortium name="The Broad Institute Genomics Platform"/>
            <consortium name="The Broad Institute Genome Sequencing Center for Infectious Disease"/>
            <person name="Wu L."/>
            <person name="Ma J."/>
        </authorList>
    </citation>
    <scope>NUCLEOTIDE SEQUENCE [LARGE SCALE GENOMIC DNA]</scope>
    <source>
        <strain evidence="3">CCUG 55585</strain>
    </source>
</reference>
<dbReference type="Gene3D" id="1.20.1050.10">
    <property type="match status" value="1"/>
</dbReference>
<dbReference type="PANTHER" id="PTHR42673:SF4">
    <property type="entry name" value="MALEYLACETOACETATE ISOMERASE"/>
    <property type="match status" value="1"/>
</dbReference>
<name>A0ABW2YEU9_9GAMM</name>
<dbReference type="Gene3D" id="3.40.30.10">
    <property type="entry name" value="Glutaredoxin"/>
    <property type="match status" value="1"/>
</dbReference>
<evidence type="ECO:0000259" key="1">
    <source>
        <dbReference type="PROSITE" id="PS50404"/>
    </source>
</evidence>
<protein>
    <submittedName>
        <fullName evidence="2">Glutathione S-transferase family protein</fullName>
    </submittedName>
</protein>
<dbReference type="SUPFAM" id="SSF47616">
    <property type="entry name" value="GST C-terminal domain-like"/>
    <property type="match status" value="1"/>
</dbReference>
<dbReference type="EMBL" id="JBHTIF010000002">
    <property type="protein sequence ID" value="MFD0726663.1"/>
    <property type="molecule type" value="Genomic_DNA"/>
</dbReference>
<dbReference type="PANTHER" id="PTHR42673">
    <property type="entry name" value="MALEYLACETOACETATE ISOMERASE"/>
    <property type="match status" value="1"/>
</dbReference>
<sequence>MSNVLFIGDKNYSSWSLRPWLALRWAGIPFEERLVRLDQPGYGRQEIAEIKAVAPNGTVPALHANGLVDKLVIWDSLAIVEWAAEQVAPGVLWPEDPALRAQARSATCEMHSGFAAVRRDLSMNIVRRMDRAPDWPDDTRRQLARVDELWSGLRAQHAHRGPWLFGTRSIADAFFTPVATRLRTYAVQLSEASTAYRDTLLADADFLAWEADCVGEQRDGSTNPVIDSLYR</sequence>